<feature type="domain" description="Non-reducing end beta-L-arabinofuranosidase-like GH127 middle" evidence="2">
    <location>
        <begin position="434"/>
        <end position="516"/>
    </location>
</feature>
<sequence length="639" mass="73029">MKAFIPAKRVKVKNIKITEGFWGDIQNVIIKEAIPYQEKILKDEVAGAEKSHAIENFKIAAGISNGEFYGTVFQDSDVSKWIEGVAYSLSVKSDPELEERTDKIISYIKAAQQEDGYLNTYFIIKEPEHKWQNLQEGHELYCAGHLFEAAAAYYEETGKRELLDVAIRLADHIDRRFGDDKISGIPGHPEVEIGLMKLYFITGNEKYKKLASYFVEQRGQDPDFFMKEKQNRGWTLFHMDPYDRENAQCHKPVREQDEAVGHCVRAVYLYTAMAGLAMETEDVTLYEACKKLWNNIVRKKMYITGGIGSTARGEAFTQAYDLPNDTAYAETCASVAMVMFAKQMLDLDPDASYADIMERELYNGVMGGMQLDGKGFFYVNPLETVRGISGEHFGFEHVLTRRPKWYACACCPPNLVRLFMSVGKYIWTEKKEIIYSHLFISQTAELEKAKIQVDSKLPWDGDVTFKIASKTEEKWTLAVRIPEYAEGFQVICNGEEVNYKSTISKGYIYLERNWGEDILEIHFGLNIKKVYANPQVRADAGCVAFIRGPIVYCFEQADQRESLHKYRIPKDVQAETMVCKEGILKDLVLLKVSGMCLEESDDLYMTQMPQASNVLLTAIPYFSWGNRAKGDMRVWMPEK</sequence>
<dbReference type="AlphaFoldDB" id="A0A174KRR8"/>
<evidence type="ECO:0000259" key="1">
    <source>
        <dbReference type="Pfam" id="PF07944"/>
    </source>
</evidence>
<feature type="domain" description="Non-reducing end beta-L-arabinofuranosidase-like GH127 C-terminal" evidence="3">
    <location>
        <begin position="528"/>
        <end position="637"/>
    </location>
</feature>
<evidence type="ECO:0000259" key="2">
    <source>
        <dbReference type="Pfam" id="PF20736"/>
    </source>
</evidence>
<evidence type="ECO:0000313" key="5">
    <source>
        <dbReference type="Proteomes" id="UP000095544"/>
    </source>
</evidence>
<dbReference type="PANTHER" id="PTHR43465">
    <property type="entry name" value="DUF1680 DOMAIN PROTEIN (AFU_ORTHOLOGUE AFUA_1G08910)"/>
    <property type="match status" value="1"/>
</dbReference>
<dbReference type="InterPro" id="IPR049049">
    <property type="entry name" value="Beta-AFase-like_GH127_C"/>
</dbReference>
<gene>
    <name evidence="4" type="ORF">ERS852491_04351</name>
</gene>
<evidence type="ECO:0000313" key="4">
    <source>
        <dbReference type="EMBL" id="CUP13136.1"/>
    </source>
</evidence>
<dbReference type="EMBL" id="CYZU01000059">
    <property type="protein sequence ID" value="CUP13136.1"/>
    <property type="molecule type" value="Genomic_DNA"/>
</dbReference>
<protein>
    <submittedName>
        <fullName evidence="4">Uncharacterized protein conserved in bacteria</fullName>
    </submittedName>
</protein>
<dbReference type="PANTHER" id="PTHR43465:SF2">
    <property type="entry name" value="DUF1680 DOMAIN PROTEIN (AFU_ORTHOLOGUE AFUA_1G08910)"/>
    <property type="match status" value="1"/>
</dbReference>
<dbReference type="Proteomes" id="UP000095544">
    <property type="component" value="Unassembled WGS sequence"/>
</dbReference>
<accession>A0A174KRR8</accession>
<dbReference type="STRING" id="39482.ERS852491_04351"/>
<dbReference type="InterPro" id="IPR049046">
    <property type="entry name" value="Beta-AFase-like_GH127_middle"/>
</dbReference>
<dbReference type="RefSeq" id="WP_087148838.1">
    <property type="nucleotide sequence ID" value="NZ_CYZU01000059.1"/>
</dbReference>
<dbReference type="InterPro" id="IPR008928">
    <property type="entry name" value="6-hairpin_glycosidase_sf"/>
</dbReference>
<dbReference type="InterPro" id="IPR049174">
    <property type="entry name" value="Beta-AFase-like"/>
</dbReference>
<dbReference type="Pfam" id="PF07944">
    <property type="entry name" value="Beta-AFase-like_GH127_cat"/>
    <property type="match status" value="1"/>
</dbReference>
<dbReference type="Pfam" id="PF20737">
    <property type="entry name" value="Glyco_hydro127C"/>
    <property type="match status" value="1"/>
</dbReference>
<evidence type="ECO:0000259" key="3">
    <source>
        <dbReference type="Pfam" id="PF20737"/>
    </source>
</evidence>
<reference evidence="4 5" key="1">
    <citation type="submission" date="2015-09" db="EMBL/GenBank/DDBJ databases">
        <authorList>
            <consortium name="Pathogen Informatics"/>
        </authorList>
    </citation>
    <scope>NUCLEOTIDE SEQUENCE [LARGE SCALE GENOMIC DNA]</scope>
    <source>
        <strain evidence="4 5">2789STDY5834876</strain>
    </source>
</reference>
<dbReference type="Pfam" id="PF20736">
    <property type="entry name" value="Glyco_hydro127M"/>
    <property type="match status" value="1"/>
</dbReference>
<proteinExistence type="predicted"/>
<dbReference type="GO" id="GO:0005975">
    <property type="term" value="P:carbohydrate metabolic process"/>
    <property type="evidence" value="ECO:0007669"/>
    <property type="project" value="InterPro"/>
</dbReference>
<feature type="domain" description="Non-reducing end beta-L-arabinofuranosidase-like GH127 catalytic" evidence="1">
    <location>
        <begin position="14"/>
        <end position="423"/>
    </location>
</feature>
<organism evidence="4 5">
    <name type="scientific">Faecalicatena contorta</name>
    <dbReference type="NCBI Taxonomy" id="39482"/>
    <lineage>
        <taxon>Bacteria</taxon>
        <taxon>Bacillati</taxon>
        <taxon>Bacillota</taxon>
        <taxon>Clostridia</taxon>
        <taxon>Lachnospirales</taxon>
        <taxon>Lachnospiraceae</taxon>
        <taxon>Faecalicatena</taxon>
    </lineage>
</organism>
<dbReference type="OrthoDB" id="9757939at2"/>
<dbReference type="SUPFAM" id="SSF48208">
    <property type="entry name" value="Six-hairpin glycosidases"/>
    <property type="match status" value="1"/>
</dbReference>
<dbReference type="InterPro" id="IPR012878">
    <property type="entry name" value="Beta-AFase-like_GH127_cat"/>
</dbReference>
<name>A0A174KRR8_9FIRM</name>